<protein>
    <submittedName>
        <fullName evidence="1">Uncharacterized protein</fullName>
    </submittedName>
</protein>
<comment type="caution">
    <text evidence="1">The sequence shown here is derived from an EMBL/GenBank/DDBJ whole genome shotgun (WGS) entry which is preliminary data.</text>
</comment>
<dbReference type="OrthoDB" id="5878023at2759"/>
<name>A0A016TRR1_9BILA</name>
<keyword evidence="2" id="KW-1185">Reference proteome</keyword>
<evidence type="ECO:0000313" key="2">
    <source>
        <dbReference type="Proteomes" id="UP000024635"/>
    </source>
</evidence>
<organism evidence="1 2">
    <name type="scientific">Ancylostoma ceylanicum</name>
    <dbReference type="NCBI Taxonomy" id="53326"/>
    <lineage>
        <taxon>Eukaryota</taxon>
        <taxon>Metazoa</taxon>
        <taxon>Ecdysozoa</taxon>
        <taxon>Nematoda</taxon>
        <taxon>Chromadorea</taxon>
        <taxon>Rhabditida</taxon>
        <taxon>Rhabditina</taxon>
        <taxon>Rhabditomorpha</taxon>
        <taxon>Strongyloidea</taxon>
        <taxon>Ancylostomatidae</taxon>
        <taxon>Ancylostomatinae</taxon>
        <taxon>Ancylostoma</taxon>
    </lineage>
</organism>
<evidence type="ECO:0000313" key="1">
    <source>
        <dbReference type="EMBL" id="EYC05436.1"/>
    </source>
</evidence>
<proteinExistence type="predicted"/>
<gene>
    <name evidence="1" type="primary">Acey_s0082.g1580</name>
    <name evidence="1" type="ORF">Y032_0082g1580</name>
</gene>
<dbReference type="AlphaFoldDB" id="A0A016TRR1"/>
<reference evidence="2" key="1">
    <citation type="journal article" date="2015" name="Nat. Genet.">
        <title>The genome and transcriptome of the zoonotic hookworm Ancylostoma ceylanicum identify infection-specific gene families.</title>
        <authorList>
            <person name="Schwarz E.M."/>
            <person name="Hu Y."/>
            <person name="Antoshechkin I."/>
            <person name="Miller M.M."/>
            <person name="Sternberg P.W."/>
            <person name="Aroian R.V."/>
        </authorList>
    </citation>
    <scope>NUCLEOTIDE SEQUENCE</scope>
    <source>
        <strain evidence="2">HY135</strain>
    </source>
</reference>
<sequence length="80" mass="9398">MTETQNACNNEECSIRGRSINKAKKMRRIEVQMINSIPQLSDVLVRDTEKIIEMSTQGRTKSRSKRYPAFRWILSEHRNS</sequence>
<dbReference type="EMBL" id="JARK01001418">
    <property type="protein sequence ID" value="EYC05436.1"/>
    <property type="molecule type" value="Genomic_DNA"/>
</dbReference>
<dbReference type="Proteomes" id="UP000024635">
    <property type="component" value="Unassembled WGS sequence"/>
</dbReference>
<accession>A0A016TRR1</accession>